<dbReference type="Proteomes" id="UP000326757">
    <property type="component" value="Unassembled WGS sequence"/>
</dbReference>
<dbReference type="InterPro" id="IPR011043">
    <property type="entry name" value="Gal_Oxase/kelch_b-propeller"/>
</dbReference>
<dbReference type="Gene3D" id="2.60.40.10">
    <property type="entry name" value="Immunoglobulins"/>
    <property type="match status" value="1"/>
</dbReference>
<feature type="domain" description="F5/8 type C" evidence="2">
    <location>
        <begin position="94"/>
        <end position="246"/>
    </location>
</feature>
<sequence>MRRLILLATRYLKAVTGSYYAANEKITRPSISISSTTRCRGRLISLSHLFLTLLILRDGNVELVYSDQAVCFNRFSGSFSLKSYTHLLSANMLKLLPFLLLPVTQTVQAAMSIAVSTNQATNPASYAIDGNSSTFWHSEYSPVLVPLPHVIYLDTGSSQLLDGFTYLPRQDGNPNGNIGSYSLAVSADNKTWTTVAASTFKDDASLKSVGFNNTQARYFRLNATSEAGNRGNWTSAAEFGFSLAPSAAGELGDWGPVISMPLVPVAGFVEYSTGNIWTFAAYSPISFQAGLHGYTISAVYNPTTGSVSSANISNTHHDMFCPGISLLFDGRAIVTGGDTADKTSIYTSSANTWVTGPAMQIPRGYQSTATTSTGKVFNIGGSWSGGHGGKNGEIYDPASNTWSLLPGCPVAPMLTADAQGAFRTDNHAWLFSWKNGSVFQAGPSKAMNWYGTTGTGSQVAAGLRNSDTDSMCGNAVMYDAVNGKIFTAGGSTSYQNSEATNNVHLITIGTPHVAPTVQTLTSMTYKRAFANGVVLPDGKVIVTGGQPYAVPFTDTNAVLTPELWDPATQTFTILPPHTIPRTYHSMALLMLDGRVFTGGGGLCGSCATNHADAQIYSPAYLFNTNGTLANRPVISSATSTVAVGGTVTIQTDSEVTTFSMTRYGSATHTVNTDQRRIPLKPVTTNGNTYTFTIPADPGIALPGYWMFWAINSAGVPSVASTIKITL</sequence>
<proteinExistence type="predicted"/>
<dbReference type="SUPFAM" id="SSF49785">
    <property type="entry name" value="Galactose-binding domain-like"/>
    <property type="match status" value="1"/>
</dbReference>
<dbReference type="InterPro" id="IPR000421">
    <property type="entry name" value="FA58C"/>
</dbReference>
<gene>
    <name evidence="3" type="ORF">EYC80_007057</name>
</gene>
<accession>A0A5N6K013</accession>
<dbReference type="InterPro" id="IPR009880">
    <property type="entry name" value="Glyoxal_oxidase_N"/>
</dbReference>
<keyword evidence="1" id="KW-0732">Signal</keyword>
<dbReference type="InterPro" id="IPR013783">
    <property type="entry name" value="Ig-like_fold"/>
</dbReference>
<comment type="caution">
    <text evidence="3">The sequence shown here is derived from an EMBL/GenBank/DDBJ whole genome shotgun (WGS) entry which is preliminary data.</text>
</comment>
<dbReference type="Gene3D" id="2.60.120.260">
    <property type="entry name" value="Galactose-binding domain-like"/>
    <property type="match status" value="1"/>
</dbReference>
<reference evidence="3 4" key="1">
    <citation type="submission" date="2019-06" db="EMBL/GenBank/DDBJ databases">
        <title>Genome Sequence of the Brown Rot Fungal Pathogen Monilinia laxa.</title>
        <authorList>
            <person name="De Miccolis Angelini R.M."/>
            <person name="Landi L."/>
            <person name="Abate D."/>
            <person name="Pollastro S."/>
            <person name="Romanazzi G."/>
            <person name="Faretra F."/>
        </authorList>
    </citation>
    <scope>NUCLEOTIDE SEQUENCE [LARGE SCALE GENOMIC DNA]</scope>
    <source>
        <strain evidence="3 4">Mlax316</strain>
    </source>
</reference>
<organism evidence="3 4">
    <name type="scientific">Monilinia laxa</name>
    <name type="common">Brown rot fungus</name>
    <name type="synonym">Sclerotinia laxa</name>
    <dbReference type="NCBI Taxonomy" id="61186"/>
    <lineage>
        <taxon>Eukaryota</taxon>
        <taxon>Fungi</taxon>
        <taxon>Dikarya</taxon>
        <taxon>Ascomycota</taxon>
        <taxon>Pezizomycotina</taxon>
        <taxon>Leotiomycetes</taxon>
        <taxon>Helotiales</taxon>
        <taxon>Sclerotiniaceae</taxon>
        <taxon>Monilinia</taxon>
    </lineage>
</organism>
<dbReference type="OrthoDB" id="2019572at2759"/>
<dbReference type="PANTHER" id="PTHR32208:SF68">
    <property type="entry name" value="GALACTOSE OXIDASE"/>
    <property type="match status" value="1"/>
</dbReference>
<dbReference type="InterPro" id="IPR014756">
    <property type="entry name" value="Ig_E-set"/>
</dbReference>
<dbReference type="Pfam" id="PF07250">
    <property type="entry name" value="Glyoxal_oxid_N"/>
    <property type="match status" value="1"/>
</dbReference>
<evidence type="ECO:0000256" key="1">
    <source>
        <dbReference type="ARBA" id="ARBA00022729"/>
    </source>
</evidence>
<dbReference type="InterPro" id="IPR037293">
    <property type="entry name" value="Gal_Oxidase_central_sf"/>
</dbReference>
<dbReference type="PANTHER" id="PTHR32208">
    <property type="entry name" value="SECRETED PROTEIN-RELATED"/>
    <property type="match status" value="1"/>
</dbReference>
<dbReference type="SMART" id="SM00612">
    <property type="entry name" value="Kelch"/>
    <property type="match status" value="3"/>
</dbReference>
<dbReference type="SUPFAM" id="SSF81296">
    <property type="entry name" value="E set domains"/>
    <property type="match status" value="1"/>
</dbReference>
<dbReference type="Pfam" id="PF00754">
    <property type="entry name" value="F5_F8_type_C"/>
    <property type="match status" value="1"/>
</dbReference>
<dbReference type="Pfam" id="PF09118">
    <property type="entry name" value="GO-like_E_set"/>
    <property type="match status" value="1"/>
</dbReference>
<name>A0A5N6K013_MONLA</name>
<dbReference type="PROSITE" id="PS50022">
    <property type="entry name" value="FA58C_3"/>
    <property type="match status" value="1"/>
</dbReference>
<dbReference type="InterPro" id="IPR008979">
    <property type="entry name" value="Galactose-bd-like_sf"/>
</dbReference>
<dbReference type="InterPro" id="IPR006652">
    <property type="entry name" value="Kelch_1"/>
</dbReference>
<protein>
    <recommendedName>
        <fullName evidence="2">F5/8 type C domain-containing protein</fullName>
    </recommendedName>
</protein>
<keyword evidence="4" id="KW-1185">Reference proteome</keyword>
<dbReference type="Gene3D" id="2.130.10.80">
    <property type="entry name" value="Galactose oxidase/kelch, beta-propeller"/>
    <property type="match status" value="1"/>
</dbReference>
<evidence type="ECO:0000313" key="3">
    <source>
        <dbReference type="EMBL" id="KAB8295125.1"/>
    </source>
</evidence>
<dbReference type="InterPro" id="IPR015202">
    <property type="entry name" value="GO-like_E_set"/>
</dbReference>
<evidence type="ECO:0000313" key="4">
    <source>
        <dbReference type="Proteomes" id="UP000326757"/>
    </source>
</evidence>
<dbReference type="Pfam" id="PF01344">
    <property type="entry name" value="Kelch_1"/>
    <property type="match status" value="1"/>
</dbReference>
<dbReference type="CDD" id="cd02851">
    <property type="entry name" value="E_set_GO_C"/>
    <property type="match status" value="1"/>
</dbReference>
<evidence type="ECO:0000259" key="2">
    <source>
        <dbReference type="PROSITE" id="PS50022"/>
    </source>
</evidence>
<dbReference type="AlphaFoldDB" id="A0A5N6K013"/>
<dbReference type="EMBL" id="VIGI01000010">
    <property type="protein sequence ID" value="KAB8295125.1"/>
    <property type="molecule type" value="Genomic_DNA"/>
</dbReference>
<dbReference type="SUPFAM" id="SSF50965">
    <property type="entry name" value="Galactose oxidase, central domain"/>
    <property type="match status" value="1"/>
</dbReference>